<proteinExistence type="inferred from homology"/>
<accession>D7FQU9</accession>
<feature type="region of interest" description="Disordered" evidence="5">
    <location>
        <begin position="905"/>
        <end position="930"/>
    </location>
</feature>
<name>D7FQU9_ECTSI</name>
<dbReference type="InterPro" id="IPR013216">
    <property type="entry name" value="Methyltransf_11"/>
</dbReference>
<dbReference type="Gene3D" id="3.40.50.150">
    <property type="entry name" value="Vaccinia Virus protein VP39"/>
    <property type="match status" value="2"/>
</dbReference>
<dbReference type="Proteomes" id="UP000002630">
    <property type="component" value="Linkage Group LG19"/>
</dbReference>
<dbReference type="OMA" id="VTHEREP"/>
<dbReference type="GO" id="GO:0008757">
    <property type="term" value="F:S-adenosylmethionine-dependent methyltransferase activity"/>
    <property type="evidence" value="ECO:0007669"/>
    <property type="project" value="InterPro"/>
</dbReference>
<dbReference type="InterPro" id="IPR029063">
    <property type="entry name" value="SAM-dependent_MTases_sf"/>
</dbReference>
<dbReference type="Pfam" id="PF08241">
    <property type="entry name" value="Methyltransf_11"/>
    <property type="match status" value="1"/>
</dbReference>
<keyword evidence="3" id="KW-0808">Transferase</keyword>
<dbReference type="eggNOG" id="KOG2352">
    <property type="taxonomic scope" value="Eukaryota"/>
</dbReference>
<keyword evidence="2" id="KW-0489">Methyltransferase</keyword>
<evidence type="ECO:0000256" key="5">
    <source>
        <dbReference type="SAM" id="MobiDB-lite"/>
    </source>
</evidence>
<feature type="compositionally biased region" description="Acidic residues" evidence="5">
    <location>
        <begin position="451"/>
        <end position="465"/>
    </location>
</feature>
<dbReference type="CDD" id="cd02440">
    <property type="entry name" value="AdoMet_MTases"/>
    <property type="match status" value="1"/>
</dbReference>
<evidence type="ECO:0000256" key="2">
    <source>
        <dbReference type="ARBA" id="ARBA00022603"/>
    </source>
</evidence>
<dbReference type="PANTHER" id="PTHR12176">
    <property type="entry name" value="SAM-DEPENDENT METHYLTRANSFERASE SUPERFAMILY PROTEIN"/>
    <property type="match status" value="1"/>
</dbReference>
<evidence type="ECO:0000313" key="8">
    <source>
        <dbReference type="Proteomes" id="UP000002630"/>
    </source>
</evidence>
<feature type="region of interest" description="Disordered" evidence="5">
    <location>
        <begin position="492"/>
        <end position="546"/>
    </location>
</feature>
<reference evidence="7 8" key="1">
    <citation type="journal article" date="2010" name="Nature">
        <title>The Ectocarpus genome and the independent evolution of multicellularity in brown algae.</title>
        <authorList>
            <person name="Cock J.M."/>
            <person name="Sterck L."/>
            <person name="Rouze P."/>
            <person name="Scornet D."/>
            <person name="Allen A.E."/>
            <person name="Amoutzias G."/>
            <person name="Anthouard V."/>
            <person name="Artiguenave F."/>
            <person name="Aury J.M."/>
            <person name="Badger J.H."/>
            <person name="Beszteri B."/>
            <person name="Billiau K."/>
            <person name="Bonnet E."/>
            <person name="Bothwell J.H."/>
            <person name="Bowler C."/>
            <person name="Boyen C."/>
            <person name="Brownlee C."/>
            <person name="Carrano C.J."/>
            <person name="Charrier B."/>
            <person name="Cho G.Y."/>
            <person name="Coelho S.M."/>
            <person name="Collen J."/>
            <person name="Corre E."/>
            <person name="Da Silva C."/>
            <person name="Delage L."/>
            <person name="Delaroque N."/>
            <person name="Dittami S.M."/>
            <person name="Doulbeau S."/>
            <person name="Elias M."/>
            <person name="Farnham G."/>
            <person name="Gachon C.M."/>
            <person name="Gschloessl B."/>
            <person name="Heesch S."/>
            <person name="Jabbari K."/>
            <person name="Jubin C."/>
            <person name="Kawai H."/>
            <person name="Kimura K."/>
            <person name="Kloareg B."/>
            <person name="Kupper F.C."/>
            <person name="Lang D."/>
            <person name="Le Bail A."/>
            <person name="Leblanc C."/>
            <person name="Lerouge P."/>
            <person name="Lohr M."/>
            <person name="Lopez P.J."/>
            <person name="Martens C."/>
            <person name="Maumus F."/>
            <person name="Michel G."/>
            <person name="Miranda-Saavedra D."/>
            <person name="Morales J."/>
            <person name="Moreau H."/>
            <person name="Motomura T."/>
            <person name="Nagasato C."/>
            <person name="Napoli C.A."/>
            <person name="Nelson D.R."/>
            <person name="Nyvall-Collen P."/>
            <person name="Peters A.F."/>
            <person name="Pommier C."/>
            <person name="Potin P."/>
            <person name="Poulain J."/>
            <person name="Quesneville H."/>
            <person name="Read B."/>
            <person name="Rensing S.A."/>
            <person name="Ritter A."/>
            <person name="Rousvoal S."/>
            <person name="Samanta M."/>
            <person name="Samson G."/>
            <person name="Schroeder D.C."/>
            <person name="Segurens B."/>
            <person name="Strittmatter M."/>
            <person name="Tonon T."/>
            <person name="Tregear J.W."/>
            <person name="Valentin K."/>
            <person name="von Dassow P."/>
            <person name="Yamagishi T."/>
            <person name="Van de Peer Y."/>
            <person name="Wincker P."/>
        </authorList>
    </citation>
    <scope>NUCLEOTIDE SEQUENCE [LARGE SCALE GENOMIC DNA]</scope>
    <source>
        <strain evidence="8">Ec32 / CCAP1310/4</strain>
    </source>
</reference>
<evidence type="ECO:0000259" key="6">
    <source>
        <dbReference type="Pfam" id="PF08241"/>
    </source>
</evidence>
<feature type="region of interest" description="Disordered" evidence="5">
    <location>
        <begin position="682"/>
        <end position="724"/>
    </location>
</feature>
<feature type="compositionally biased region" description="Polar residues" evidence="5">
    <location>
        <begin position="690"/>
        <end position="705"/>
    </location>
</feature>
<dbReference type="InterPro" id="IPR051419">
    <property type="entry name" value="Lys/N-term_MeTrsfase_sf"/>
</dbReference>
<feature type="region of interest" description="Disordered" evidence="5">
    <location>
        <begin position="448"/>
        <end position="468"/>
    </location>
</feature>
<dbReference type="InParanoid" id="D7FQU9"/>
<evidence type="ECO:0000256" key="4">
    <source>
        <dbReference type="ARBA" id="ARBA00023268"/>
    </source>
</evidence>
<evidence type="ECO:0000256" key="3">
    <source>
        <dbReference type="ARBA" id="ARBA00022679"/>
    </source>
</evidence>
<keyword evidence="8" id="KW-1185">Reference proteome</keyword>
<feature type="compositionally biased region" description="Basic residues" evidence="5">
    <location>
        <begin position="508"/>
        <end position="529"/>
    </location>
</feature>
<evidence type="ECO:0000313" key="7">
    <source>
        <dbReference type="EMBL" id="CBJ30659.1"/>
    </source>
</evidence>
<gene>
    <name evidence="7" type="ORF">Esi_0208_0049</name>
</gene>
<feature type="domain" description="Methyltransferase type 11" evidence="6">
    <location>
        <begin position="63"/>
        <end position="167"/>
    </location>
</feature>
<dbReference type="EMBL" id="FN649744">
    <property type="protein sequence ID" value="CBJ30659.1"/>
    <property type="molecule type" value="Genomic_DNA"/>
</dbReference>
<comment type="similarity">
    <text evidence="1">Belongs to the methyltransferase superfamily.</text>
</comment>
<dbReference type="GO" id="GO:0032259">
    <property type="term" value="P:methylation"/>
    <property type="evidence" value="ECO:0007669"/>
    <property type="project" value="UniProtKB-KW"/>
</dbReference>
<keyword evidence="4" id="KW-0511">Multifunctional enzyme</keyword>
<dbReference type="EMBL" id="FN648385">
    <property type="protein sequence ID" value="CBJ30659.1"/>
    <property type="molecule type" value="Genomic_DNA"/>
</dbReference>
<protein>
    <recommendedName>
        <fullName evidence="6">Methyltransferase type 11 domain-containing protein</fullName>
    </recommendedName>
</protein>
<sequence>MSAAGGGAAAPKLLPRHHDEFRSKEYWDSFFQQRTDAFEWYGEYEDLRKLVHRTLRRTERILVIGCGNSNFSAELYDDGFEEIENVDFSDPVIAEMHRSHSGVRPKMTWTVMDVTDMRGYEDGSFDAVVDKGTLDALMSEDTAEVRKSGEAMLREVKRVLKPTGRYMCVTLWQDFIGSAFLSSFAPAAVLPAAGAAAAAATSGGDGGGMSSWKLDLHSAAATSKPSPYLPVCMVAAKSSVTHEREPIAEAGGEGGGGAMRVTAWCDRAGRPLDVGGEASVLVGETEVLLHVREAQEMHRRRFDLREIKPGRFQQEDLWGEGEHDSPRFTLLVVDVSSDGRASTVPCAVVLIPRGRDRDFTFSSREGLHQVAESANARRLIAVRLNRGHDFSHGVEGVKAEISPSISDFAPEASAAATGGPGIPIMAVADGLGAEGRVVAEGRLECSGNYVVEEEEEEDEDEDEDESRPAGVYRRLIFLKNEGVVQTEVRMLGEGEDDGARPPPAFSRKSSKSGGGKKGKGKGKGAKGGKKTPPPAAVAAAAGGGGGEGVVEGGGRVDSSHLCFEYHRCMIAGAAFADFRITTGTSGGGGGGGGGGQQKDNRAGARAPTALVIGLGGGALPMALRRMYPTVKVATVELDPEMAGVAKDHFGLRESPDGLKVIVEDGVAFVNAAVVSATGEDGLPANAARLDSTSQPFTKPTSTPDLSGTPAGSAPAAADPPKPAAACCADGGLATEAVLPPRPPDANDSGHQTGWGEAFGPPYSAIFLDVDSKDTSVGMSCPPAAFLEPAFLTNLKTLLDGGGGGGGQGGTGGPGILAINVAARSKELFGGAVDAVCAAFAGGEVHKLRAGADDVNSVVLALPRPRGRARSGPLLAVAEQALTSATVSRKALASILEMCDRAEMVQAAQPPKTKSKTTAGGKGGKSKRSGR</sequence>
<dbReference type="OrthoDB" id="411785at2759"/>
<dbReference type="AlphaFoldDB" id="D7FQU9"/>
<dbReference type="PANTHER" id="PTHR12176:SF78">
    <property type="entry name" value="EEF1A LYSINE AND N-TERMINAL METHYLTRANSFERASE"/>
    <property type="match status" value="1"/>
</dbReference>
<evidence type="ECO:0000256" key="1">
    <source>
        <dbReference type="ARBA" id="ARBA00008361"/>
    </source>
</evidence>
<dbReference type="SUPFAM" id="SSF53335">
    <property type="entry name" value="S-adenosyl-L-methionine-dependent methyltransferases"/>
    <property type="match status" value="2"/>
</dbReference>
<organism evidence="7 8">
    <name type="scientific">Ectocarpus siliculosus</name>
    <name type="common">Brown alga</name>
    <name type="synonym">Conferva siliculosa</name>
    <dbReference type="NCBI Taxonomy" id="2880"/>
    <lineage>
        <taxon>Eukaryota</taxon>
        <taxon>Sar</taxon>
        <taxon>Stramenopiles</taxon>
        <taxon>Ochrophyta</taxon>
        <taxon>PX clade</taxon>
        <taxon>Phaeophyceae</taxon>
        <taxon>Ectocarpales</taxon>
        <taxon>Ectocarpaceae</taxon>
        <taxon>Ectocarpus</taxon>
    </lineage>
</organism>